<dbReference type="EMBL" id="CP000685">
    <property type="protein sequence ID" value="ABQ06030.1"/>
    <property type="molecule type" value="Genomic_DNA"/>
</dbReference>
<dbReference type="Gene3D" id="1.10.30.50">
    <property type="match status" value="1"/>
</dbReference>
<evidence type="ECO:0000313" key="2">
    <source>
        <dbReference type="Proteomes" id="UP000006694"/>
    </source>
</evidence>
<dbReference type="KEGG" id="fjo:Fjoh_3009"/>
<sequence length="409" mass="47272">MIFIGSIPDSILDSHWTYFTASDGYAKINSFAEDEGIEESQRNYFIRLRDNPDILKSIVVGRPHELKIEIEHYQTNIINEIALLSQYQSFLALGTFDQICERINRKAESFVGKVEVLRRKNEYRDTLVGLKTELNPALFPNPNAGAKIPINLLKSMFSALKGQFTESVKDFYSKIYTIFNYDALIEAKEPWGAYKLTNELNVNVCPYCNRNYINTSYNDHGKTRPELDHFFPKSKYPFLSISIYNLIPSCHICNSSLKGAKDFYLEPHLHPFMEFKNDDFQFEIKYREDVIEEIVADVDSFEIVVTTLTEDADLKTSINNSCKTFLIKELYNLHKDVAQELLFKSVYYNETKIHELKSILGDQAGIDDNFLKRVIIGTYADSRSIGKRSLSKYSYDIISKTDLKRTLDL</sequence>
<dbReference type="OrthoDB" id="9816185at2"/>
<dbReference type="Proteomes" id="UP000006694">
    <property type="component" value="Chromosome"/>
</dbReference>
<dbReference type="AlphaFoldDB" id="A5FFI4"/>
<dbReference type="HOGENOM" id="CLU_051468_0_0_10"/>
<dbReference type="STRING" id="376686.Fjoh_3009"/>
<evidence type="ECO:0000313" key="1">
    <source>
        <dbReference type="EMBL" id="ABQ06030.1"/>
    </source>
</evidence>
<accession>A5FFI4</accession>
<dbReference type="RefSeq" id="WP_012025045.1">
    <property type="nucleotide sequence ID" value="NC_009441.1"/>
</dbReference>
<protein>
    <recommendedName>
        <fullName evidence="3">HNH endonuclease</fullName>
    </recommendedName>
</protein>
<proteinExistence type="predicted"/>
<reference evidence="1 2" key="1">
    <citation type="journal article" date="2009" name="Appl. Environ. Microbiol.">
        <title>Novel features of the polysaccharide-digesting gliding bacterium Flavobacterium johnsoniae as revealed by genome sequence analysis.</title>
        <authorList>
            <person name="McBride M.J."/>
            <person name="Xie G."/>
            <person name="Martens E.C."/>
            <person name="Lapidus A."/>
            <person name="Henrissat B."/>
            <person name="Rhodes R.G."/>
            <person name="Goltsman E."/>
            <person name="Wang W."/>
            <person name="Xu J."/>
            <person name="Hunnicutt D.W."/>
            <person name="Staroscik A.M."/>
            <person name="Hoover T.R."/>
            <person name="Cheng Y.Q."/>
            <person name="Stein J.L."/>
        </authorList>
    </citation>
    <scope>NUCLEOTIDE SEQUENCE [LARGE SCALE GENOMIC DNA]</scope>
    <source>
        <strain evidence="2">ATCC 17061 / DSM 2064 / JCM 8514 / BCRC 14874 / CCUG 350202 / NBRC 14942 / NCIMB 11054 / UW101</strain>
    </source>
</reference>
<keyword evidence="2" id="KW-1185">Reference proteome</keyword>
<organism evidence="1 2">
    <name type="scientific">Flavobacterium johnsoniae (strain ATCC 17061 / DSM 2064 / JCM 8514 / BCRC 14874 / CCUG 350202 / NBRC 14942 / NCIMB 11054 / UW101)</name>
    <name type="common">Cytophaga johnsonae</name>
    <dbReference type="NCBI Taxonomy" id="376686"/>
    <lineage>
        <taxon>Bacteria</taxon>
        <taxon>Pseudomonadati</taxon>
        <taxon>Bacteroidota</taxon>
        <taxon>Flavobacteriia</taxon>
        <taxon>Flavobacteriales</taxon>
        <taxon>Flavobacteriaceae</taxon>
        <taxon>Flavobacterium</taxon>
    </lineage>
</organism>
<dbReference type="GeneID" id="31765923"/>
<gene>
    <name evidence="1" type="ordered locus">Fjoh_3009</name>
</gene>
<evidence type="ECO:0008006" key="3">
    <source>
        <dbReference type="Google" id="ProtNLM"/>
    </source>
</evidence>
<dbReference type="eggNOG" id="COG1403">
    <property type="taxonomic scope" value="Bacteria"/>
</dbReference>
<name>A5FFI4_FLAJ1</name>